<dbReference type="PANTHER" id="PTHR14738:SF29">
    <property type="entry name" value="ZINC FINGER CCCH DOMAIN-CONTAINING PROTEIN 14"/>
    <property type="match status" value="1"/>
</dbReference>
<feature type="region of interest" description="Disordered" evidence="9">
    <location>
        <begin position="460"/>
        <end position="479"/>
    </location>
</feature>
<dbReference type="Gene3D" id="1.10.340.40">
    <property type="entry name" value="Nuclear abundant poly(A) RNA-bind protein 2, N-terminal domain"/>
    <property type="match status" value="1"/>
</dbReference>
<feature type="compositionally biased region" description="Polar residues" evidence="9">
    <location>
        <begin position="156"/>
        <end position="178"/>
    </location>
</feature>
<feature type="region of interest" description="Disordered" evidence="9">
    <location>
        <begin position="294"/>
        <end position="397"/>
    </location>
</feature>
<evidence type="ECO:0000256" key="3">
    <source>
        <dbReference type="ARBA" id="ARBA00022723"/>
    </source>
</evidence>
<accession>D8Q9X7</accession>
<evidence type="ECO:0000313" key="11">
    <source>
        <dbReference type="EMBL" id="EFI95306.1"/>
    </source>
</evidence>
<comment type="similarity">
    <text evidence="2">Belongs to the ZC3H14 family.</text>
</comment>
<organism evidence="12">
    <name type="scientific">Schizophyllum commune (strain H4-8 / FGSC 9210)</name>
    <name type="common">Split gill fungus</name>
    <dbReference type="NCBI Taxonomy" id="578458"/>
    <lineage>
        <taxon>Eukaryota</taxon>
        <taxon>Fungi</taxon>
        <taxon>Dikarya</taxon>
        <taxon>Basidiomycota</taxon>
        <taxon>Agaricomycotina</taxon>
        <taxon>Agaricomycetes</taxon>
        <taxon>Agaricomycetidae</taxon>
        <taxon>Agaricales</taxon>
        <taxon>Schizophyllaceae</taxon>
        <taxon>Schizophyllum</taxon>
    </lineage>
</organism>
<dbReference type="GO" id="GO:0043488">
    <property type="term" value="P:regulation of mRNA stability"/>
    <property type="evidence" value="ECO:0007669"/>
    <property type="project" value="InterPro"/>
</dbReference>
<dbReference type="OMA" id="CPYAHQS"/>
<dbReference type="STRING" id="578458.D8Q9X7"/>
<dbReference type="Pfam" id="PF14608">
    <property type="entry name" value="zf-CCCH_2"/>
    <property type="match status" value="3"/>
</dbReference>
<dbReference type="AlphaFoldDB" id="D8Q9X7"/>
<dbReference type="Gene3D" id="4.10.1000.40">
    <property type="match status" value="1"/>
</dbReference>
<dbReference type="HOGENOM" id="CLU_031482_0_0_1"/>
<feature type="coiled-coil region" evidence="8">
    <location>
        <begin position="571"/>
        <end position="605"/>
    </location>
</feature>
<comment type="subcellular location">
    <subcellularLocation>
        <location evidence="1">Nucleus</location>
    </subcellularLocation>
</comment>
<feature type="compositionally biased region" description="Low complexity" evidence="9">
    <location>
        <begin position="350"/>
        <end position="377"/>
    </location>
</feature>
<feature type="compositionally biased region" description="Low complexity" evidence="9">
    <location>
        <begin position="310"/>
        <end position="321"/>
    </location>
</feature>
<dbReference type="VEuPathDB" id="FungiDB:SCHCODRAFT_02631232"/>
<feature type="compositionally biased region" description="Gly residues" evidence="9">
    <location>
        <begin position="322"/>
        <end position="341"/>
    </location>
</feature>
<keyword evidence="8" id="KW-0175">Coiled coil</keyword>
<sequence>MAFGLAIGTERAAALQVGEERLDSKGVVLTRLQTSIQNELTRRGLSADGTPAFPSAFGRQELIIRADAVMAEYITIMIINNKTSAQITAELNDLIGPEYESSFTDWLFEEAARTAPQEAPAPAPPAAVPEQRTEIRSQLPSAPAGQRDGRAPRNGVYQQAISAALPSSSQKRTASARSPSPGHPNKMRRMDLPTGPRAMRSNDNVPNGAPPHHRSLLERMGPRQEGFPNPEMQQAMAGMSPEMMMAAANGGFPPGMDMMNMGANPMMLQEMMMNQMALMAQMASSMGIINPATGQFGGNQGFPPNGDMSGFQGNGNFQQNGRGRGGMRGRGGGRGGRGGHNNGPRPSEPPQNQTNGAPPAAPPAIAAPQPKPASAAPTPAPPSATPQRPGFVAPERPQSPTLCKFGIKCTNALCRYSHPSPVATPESGVVLSNEACENGKNCKDQDCTKAHVSPAVLRPQAEQSAPHHQHQHHAPPTPSQIPCKFGVACTRPGCTFYHPRPPASNNLTQQCRYGAGCTRATCPFQHPKGRVLPNSFHYGLETAGPTVTIKNPETGATILTTGASPHRSVTFNNAAGMQGQLEQRMKELEAKKQELKELEAKKEDATPVAATS</sequence>
<dbReference type="PANTHER" id="PTHR14738">
    <property type="entry name" value="ZINC FINGER CCCH DOMAIN-CONTAINING PROTEIN 14"/>
    <property type="match status" value="1"/>
</dbReference>
<reference evidence="11 12" key="1">
    <citation type="journal article" date="2010" name="Nat. Biotechnol.">
        <title>Genome sequence of the model mushroom Schizophyllum commune.</title>
        <authorList>
            <person name="Ohm R.A."/>
            <person name="de Jong J.F."/>
            <person name="Lugones L.G."/>
            <person name="Aerts A."/>
            <person name="Kothe E."/>
            <person name="Stajich J.E."/>
            <person name="de Vries R.P."/>
            <person name="Record E."/>
            <person name="Levasseur A."/>
            <person name="Baker S.E."/>
            <person name="Bartholomew K.A."/>
            <person name="Coutinho P.M."/>
            <person name="Erdmann S."/>
            <person name="Fowler T.J."/>
            <person name="Gathman A.C."/>
            <person name="Lombard V."/>
            <person name="Henrissat B."/>
            <person name="Knabe N."/>
            <person name="Kuees U."/>
            <person name="Lilly W.W."/>
            <person name="Lindquist E."/>
            <person name="Lucas S."/>
            <person name="Magnuson J.K."/>
            <person name="Piumi F."/>
            <person name="Raudaskoski M."/>
            <person name="Salamov A."/>
            <person name="Schmutz J."/>
            <person name="Schwarze F.W.M.R."/>
            <person name="vanKuyk P.A."/>
            <person name="Horton J.S."/>
            <person name="Grigoriev I.V."/>
            <person name="Woesten H.A.B."/>
        </authorList>
    </citation>
    <scope>NUCLEOTIDE SEQUENCE [LARGE SCALE GENOMIC DNA]</scope>
    <source>
        <strain evidence="12">H4-8 / FGSC 9210</strain>
    </source>
</reference>
<evidence type="ECO:0000259" key="10">
    <source>
        <dbReference type="Pfam" id="PF21803"/>
    </source>
</evidence>
<gene>
    <name evidence="11" type="ORF">SCHCODRAFT_110733</name>
</gene>
<dbReference type="Pfam" id="PF21803">
    <property type="entry name" value="Nab2-zf4"/>
    <property type="match status" value="1"/>
</dbReference>
<evidence type="ECO:0000256" key="8">
    <source>
        <dbReference type="SAM" id="Coils"/>
    </source>
</evidence>
<dbReference type="InterPro" id="IPR043094">
    <property type="entry name" value="Nab2/ZC3H14_N_sf"/>
</dbReference>
<keyword evidence="6" id="KW-0862">Zinc</keyword>
<evidence type="ECO:0000256" key="7">
    <source>
        <dbReference type="ARBA" id="ARBA00023242"/>
    </source>
</evidence>
<keyword evidence="3" id="KW-0479">Metal-binding</keyword>
<evidence type="ECO:0000256" key="2">
    <source>
        <dbReference type="ARBA" id="ARBA00008423"/>
    </source>
</evidence>
<dbReference type="GO" id="GO:0005634">
    <property type="term" value="C:nucleus"/>
    <property type="evidence" value="ECO:0007669"/>
    <property type="project" value="UniProtKB-SubCell"/>
</dbReference>
<evidence type="ECO:0000256" key="1">
    <source>
        <dbReference type="ARBA" id="ARBA00004123"/>
    </source>
</evidence>
<feature type="non-terminal residue" evidence="11">
    <location>
        <position position="612"/>
    </location>
</feature>
<dbReference type="GO" id="GO:0008270">
    <property type="term" value="F:zinc ion binding"/>
    <property type="evidence" value="ECO:0007669"/>
    <property type="project" value="UniProtKB-KW"/>
</dbReference>
<dbReference type="eggNOG" id="KOG3702">
    <property type="taxonomic scope" value="Eukaryota"/>
</dbReference>
<keyword evidence="4" id="KW-0677">Repeat</keyword>
<proteinExistence type="inferred from homology"/>
<feature type="domain" description="Nab2 type CCCH zinc finger 4" evidence="10">
    <location>
        <begin position="429"/>
        <end position="451"/>
    </location>
</feature>
<evidence type="ECO:0000313" key="12">
    <source>
        <dbReference type="Proteomes" id="UP000007431"/>
    </source>
</evidence>
<name>D8Q9X7_SCHCM</name>
<dbReference type="InParanoid" id="D8Q9X7"/>
<feature type="region of interest" description="Disordered" evidence="9">
    <location>
        <begin position="113"/>
        <end position="211"/>
    </location>
</feature>
<dbReference type="Gene3D" id="4.10.1000.30">
    <property type="match status" value="1"/>
</dbReference>
<dbReference type="Proteomes" id="UP000007431">
    <property type="component" value="Unassembled WGS sequence"/>
</dbReference>
<dbReference type="InterPro" id="IPR049017">
    <property type="entry name" value="Nab2_Znf4"/>
</dbReference>
<evidence type="ECO:0000256" key="6">
    <source>
        <dbReference type="ARBA" id="ARBA00022833"/>
    </source>
</evidence>
<evidence type="ECO:0000256" key="9">
    <source>
        <dbReference type="SAM" id="MobiDB-lite"/>
    </source>
</evidence>
<protein>
    <recommendedName>
        <fullName evidence="10">Nab2 type CCCH zinc finger 4 domain-containing protein</fullName>
    </recommendedName>
</protein>
<dbReference type="EMBL" id="GL377308">
    <property type="protein sequence ID" value="EFI95306.1"/>
    <property type="molecule type" value="Genomic_DNA"/>
</dbReference>
<dbReference type="GO" id="GO:0005737">
    <property type="term" value="C:cytoplasm"/>
    <property type="evidence" value="ECO:0007669"/>
    <property type="project" value="TreeGrafter"/>
</dbReference>
<keyword evidence="5" id="KW-0863">Zinc-finger</keyword>
<evidence type="ECO:0000256" key="5">
    <source>
        <dbReference type="ARBA" id="ARBA00022771"/>
    </source>
</evidence>
<dbReference type="InterPro" id="IPR040366">
    <property type="entry name" value="Nab2/ZC3H14"/>
</dbReference>
<keyword evidence="7" id="KW-0539">Nucleus</keyword>
<dbReference type="GO" id="GO:0008143">
    <property type="term" value="F:poly(A) binding"/>
    <property type="evidence" value="ECO:0007669"/>
    <property type="project" value="InterPro"/>
</dbReference>
<evidence type="ECO:0000256" key="4">
    <source>
        <dbReference type="ARBA" id="ARBA00022737"/>
    </source>
</evidence>
<keyword evidence="12" id="KW-1185">Reference proteome</keyword>